<sequence length="493" mass="58343">MREEYYSKAAQNLKNKKILICFIFLLLYIPFIYLLFLRPDHSYQRTLHLVVIGIVVIFTLIMIAIVKLFLKIARRAIVIIDEKAIIINNHCCLSKTKVFSWSELAGYIVEEKRPLFRFFRSKKDNRILSLIFNNKDSAQVSINMHLLAQADEFIEAINQKIPDLIEEKMTELLKLSKKRREIRYNKYRLNERGIIFKQRSIPWQDVKKIKLKGICLAAYANIKIIYHDFREKKRSLSLKAQNKEIYSDFVKYLVKNSTQATIDPKIFDMLKAKPKEAKAEVSIILINVLTFFILMSGSYFIENYLFTWWGSTTIEAIMKIYFIMVIFRHSYKLSNGYWLYYKNIFKQLYLILGGSIVLVLSLVILFIVSPGAVDCLKGDINLNNENLEEAQYYYEQVLSLYPENEDILYIQAKVLYQLDDYREAFKSIEKAYNNSKSRWSPAAIKLIFDILSDLKEDEVVLEWYNRVLEDYSTYDNNKRVLKVLEQVRDNFDF</sequence>
<dbReference type="Pfam" id="PF20226">
    <property type="entry name" value="DUF6585"/>
    <property type="match status" value="1"/>
</dbReference>
<dbReference type="RefSeq" id="WP_134114917.1">
    <property type="nucleotide sequence ID" value="NZ_SOEG01000003.1"/>
</dbReference>
<evidence type="ECO:0000313" key="2">
    <source>
        <dbReference type="EMBL" id="TDX53260.1"/>
    </source>
</evidence>
<proteinExistence type="predicted"/>
<keyword evidence="3" id="KW-1185">Reference proteome</keyword>
<organism evidence="2 3">
    <name type="scientific">Orenia marismortui</name>
    <dbReference type="NCBI Taxonomy" id="46469"/>
    <lineage>
        <taxon>Bacteria</taxon>
        <taxon>Bacillati</taxon>
        <taxon>Bacillota</taxon>
        <taxon>Clostridia</taxon>
        <taxon>Halanaerobiales</taxon>
        <taxon>Halobacteroidaceae</taxon>
        <taxon>Orenia</taxon>
    </lineage>
</organism>
<name>A0A4R8H3D8_9FIRM</name>
<dbReference type="Proteomes" id="UP000295832">
    <property type="component" value="Unassembled WGS sequence"/>
</dbReference>
<reference evidence="2 3" key="1">
    <citation type="submission" date="2019-03" db="EMBL/GenBank/DDBJ databases">
        <title>Subsurface microbial communities from deep shales in Ohio and West Virginia, USA.</title>
        <authorList>
            <person name="Wrighton K."/>
        </authorList>
    </citation>
    <scope>NUCLEOTIDE SEQUENCE [LARGE SCALE GENOMIC DNA]</scope>
    <source>
        <strain evidence="2 3">MSL 6dP</strain>
    </source>
</reference>
<gene>
    <name evidence="2" type="ORF">C7959_103112</name>
</gene>
<feature type="transmembrane region" description="Helical" evidence="1">
    <location>
        <begin position="49"/>
        <end position="70"/>
    </location>
</feature>
<dbReference type="AlphaFoldDB" id="A0A4R8H3D8"/>
<protein>
    <submittedName>
        <fullName evidence="2">Uncharacterized protein</fullName>
    </submittedName>
</protein>
<dbReference type="InterPro" id="IPR046492">
    <property type="entry name" value="DUF6585"/>
</dbReference>
<feature type="transmembrane region" description="Helical" evidence="1">
    <location>
        <begin position="348"/>
        <end position="368"/>
    </location>
</feature>
<dbReference type="EMBL" id="SOEG01000003">
    <property type="protein sequence ID" value="TDX53260.1"/>
    <property type="molecule type" value="Genomic_DNA"/>
</dbReference>
<dbReference type="Gene3D" id="1.25.40.10">
    <property type="entry name" value="Tetratricopeptide repeat domain"/>
    <property type="match status" value="1"/>
</dbReference>
<keyword evidence="1" id="KW-0472">Membrane</keyword>
<keyword evidence="1" id="KW-0812">Transmembrane</keyword>
<evidence type="ECO:0000313" key="3">
    <source>
        <dbReference type="Proteomes" id="UP000295832"/>
    </source>
</evidence>
<dbReference type="InterPro" id="IPR011990">
    <property type="entry name" value="TPR-like_helical_dom_sf"/>
</dbReference>
<evidence type="ECO:0000256" key="1">
    <source>
        <dbReference type="SAM" id="Phobius"/>
    </source>
</evidence>
<dbReference type="SUPFAM" id="SSF48452">
    <property type="entry name" value="TPR-like"/>
    <property type="match status" value="1"/>
</dbReference>
<accession>A0A4R8H3D8</accession>
<feature type="transmembrane region" description="Helical" evidence="1">
    <location>
        <begin position="281"/>
        <end position="301"/>
    </location>
</feature>
<feature type="transmembrane region" description="Helical" evidence="1">
    <location>
        <begin position="18"/>
        <end position="37"/>
    </location>
</feature>
<comment type="caution">
    <text evidence="2">The sequence shown here is derived from an EMBL/GenBank/DDBJ whole genome shotgun (WGS) entry which is preliminary data.</text>
</comment>
<feature type="transmembrane region" description="Helical" evidence="1">
    <location>
        <begin position="307"/>
        <end position="327"/>
    </location>
</feature>
<keyword evidence="1" id="KW-1133">Transmembrane helix</keyword>